<name>A0A4Q2UXL0_FUSOX</name>
<comment type="caution">
    <text evidence="1">The sequence shown here is derived from an EMBL/GenBank/DDBJ whole genome shotgun (WGS) entry which is preliminary data.</text>
</comment>
<accession>A0A4Q2UXL0</accession>
<protein>
    <submittedName>
        <fullName evidence="1">Uncharacterized protein</fullName>
    </submittedName>
</protein>
<evidence type="ECO:0000313" key="2">
    <source>
        <dbReference type="Proteomes" id="UP000290540"/>
    </source>
</evidence>
<sequence>MAYVQHHYFYFAESDEADHRITAQEAARVMARQQQDTIRIELSKIAGDEYLEDVMQHMRQMEVYCHLAQPINKHTRNIYNTPQIGHSAMEFYCYGCNSIW</sequence>
<dbReference type="AlphaFoldDB" id="A0A4Q2UXL0"/>
<proteinExistence type="predicted"/>
<organism evidence="1 2">
    <name type="scientific">Fusarium oxysporum f. sp. narcissi</name>
    <dbReference type="NCBI Taxonomy" id="451672"/>
    <lineage>
        <taxon>Eukaryota</taxon>
        <taxon>Fungi</taxon>
        <taxon>Dikarya</taxon>
        <taxon>Ascomycota</taxon>
        <taxon>Pezizomycotina</taxon>
        <taxon>Sordariomycetes</taxon>
        <taxon>Hypocreomycetidae</taxon>
        <taxon>Hypocreales</taxon>
        <taxon>Nectriaceae</taxon>
        <taxon>Fusarium</taxon>
        <taxon>Fusarium oxysporum species complex</taxon>
    </lineage>
</organism>
<reference evidence="1 2" key="1">
    <citation type="submission" date="2016-12" db="EMBL/GenBank/DDBJ databases">
        <title>Draft genome sequence of Fusarium oxysporum causing rot on Narcissus.</title>
        <authorList>
            <person name="Armitage A.D."/>
            <person name="Taylor A."/>
            <person name="Clarkson J.P."/>
            <person name="Harrison R.J."/>
            <person name="Jackson A.C."/>
        </authorList>
    </citation>
    <scope>NUCLEOTIDE SEQUENCE [LARGE SCALE GENOMIC DNA]</scope>
    <source>
        <strain evidence="1 2">N139</strain>
    </source>
</reference>
<gene>
    <name evidence="1" type="ORF">BFJ63_vAg18354</name>
</gene>
<evidence type="ECO:0000313" key="1">
    <source>
        <dbReference type="EMBL" id="RYC78772.1"/>
    </source>
</evidence>
<dbReference type="Proteomes" id="UP000290540">
    <property type="component" value="Unassembled WGS sequence"/>
</dbReference>
<dbReference type="EMBL" id="MQTW01000940">
    <property type="protein sequence ID" value="RYC78772.1"/>
    <property type="molecule type" value="Genomic_DNA"/>
</dbReference>